<feature type="region of interest" description="Disordered" evidence="2">
    <location>
        <begin position="164"/>
        <end position="183"/>
    </location>
</feature>
<accession>A0A060TBI1</accession>
<dbReference type="PANTHER" id="PTHR22997">
    <property type="entry name" value="PIH1 DOMAIN-CONTAINING PROTEIN 1"/>
    <property type="match status" value="1"/>
</dbReference>
<organism evidence="4">
    <name type="scientific">Blastobotrys adeninivorans</name>
    <name type="common">Yeast</name>
    <name type="synonym">Arxula adeninivorans</name>
    <dbReference type="NCBI Taxonomy" id="409370"/>
    <lineage>
        <taxon>Eukaryota</taxon>
        <taxon>Fungi</taxon>
        <taxon>Dikarya</taxon>
        <taxon>Ascomycota</taxon>
        <taxon>Saccharomycotina</taxon>
        <taxon>Dipodascomycetes</taxon>
        <taxon>Dipodascales</taxon>
        <taxon>Trichomonascaceae</taxon>
        <taxon>Blastobotrys</taxon>
    </lineage>
</organism>
<proteinExistence type="inferred from homology"/>
<dbReference type="InterPro" id="IPR012981">
    <property type="entry name" value="PIH1_N"/>
</dbReference>
<evidence type="ECO:0000256" key="1">
    <source>
        <dbReference type="ARBA" id="ARBA00008511"/>
    </source>
</evidence>
<dbReference type="GO" id="GO:0006364">
    <property type="term" value="P:rRNA processing"/>
    <property type="evidence" value="ECO:0007669"/>
    <property type="project" value="TreeGrafter"/>
</dbReference>
<comment type="similarity">
    <text evidence="1">Belongs to the PIH1 family.</text>
</comment>
<evidence type="ECO:0000256" key="2">
    <source>
        <dbReference type="SAM" id="MobiDB-lite"/>
    </source>
</evidence>
<dbReference type="AlphaFoldDB" id="A0A060TBI1"/>
<evidence type="ECO:0000259" key="3">
    <source>
        <dbReference type="Pfam" id="PF08190"/>
    </source>
</evidence>
<dbReference type="GO" id="GO:0000492">
    <property type="term" value="P:box C/D snoRNP assembly"/>
    <property type="evidence" value="ECO:0007669"/>
    <property type="project" value="TreeGrafter"/>
</dbReference>
<gene>
    <name evidence="4" type="ORF">GNLVRS02_ARAD1D35398g</name>
</gene>
<name>A0A060TBI1_BLAAD</name>
<dbReference type="PANTHER" id="PTHR22997:SF0">
    <property type="entry name" value="PIH1 DOMAIN-CONTAINING PROTEIN 1"/>
    <property type="match status" value="1"/>
</dbReference>
<reference evidence="4" key="1">
    <citation type="submission" date="2014-02" db="EMBL/GenBank/DDBJ databases">
        <authorList>
            <person name="Genoscope - CEA"/>
        </authorList>
    </citation>
    <scope>NUCLEOTIDE SEQUENCE</scope>
    <source>
        <strain evidence="4">LS3</strain>
    </source>
</reference>
<reference evidence="4" key="2">
    <citation type="submission" date="2014-06" db="EMBL/GenBank/DDBJ databases">
        <title>The complete genome of Blastobotrys (Arxula) adeninivorans LS3 - a yeast of biotechnological interest.</title>
        <authorList>
            <person name="Kunze G."/>
            <person name="Gaillardin C."/>
            <person name="Czernicka M."/>
            <person name="Durrens P."/>
            <person name="Martin T."/>
            <person name="Boer E."/>
            <person name="Gabaldon T."/>
            <person name="Cruz J."/>
            <person name="Talla E."/>
            <person name="Marck C."/>
            <person name="Goffeau A."/>
            <person name="Barbe V."/>
            <person name="Baret P."/>
            <person name="Baronian K."/>
            <person name="Beier S."/>
            <person name="Bleykasten C."/>
            <person name="Bode R."/>
            <person name="Casaregola S."/>
            <person name="Despons L."/>
            <person name="Fairhead C."/>
            <person name="Giersberg M."/>
            <person name="Gierski P."/>
            <person name="Hahnel U."/>
            <person name="Hartmann A."/>
            <person name="Jankowska D."/>
            <person name="Jubin C."/>
            <person name="Jung P."/>
            <person name="Lafontaine I."/>
            <person name="Leh-Louis V."/>
            <person name="Lemaire M."/>
            <person name="Marcet-Houben M."/>
            <person name="Mascher M."/>
            <person name="Morel G."/>
            <person name="Richard G.-F."/>
            <person name="Riechen J."/>
            <person name="Sacerdot C."/>
            <person name="Sarkar A."/>
            <person name="Savel G."/>
            <person name="Schacherer J."/>
            <person name="Sherman D."/>
            <person name="Straub M.-L."/>
            <person name="Stein N."/>
            <person name="Thierry A."/>
            <person name="Trautwein-Schult A."/>
            <person name="Westhof E."/>
            <person name="Worch S."/>
            <person name="Dujon B."/>
            <person name="Souciet J.-L."/>
            <person name="Wincker P."/>
            <person name="Scholz U."/>
            <person name="Neuveglise N."/>
        </authorList>
    </citation>
    <scope>NUCLEOTIDE SEQUENCE</scope>
    <source>
        <strain evidence="4">LS3</strain>
    </source>
</reference>
<dbReference type="GO" id="GO:1990904">
    <property type="term" value="C:ribonucleoprotein complex"/>
    <property type="evidence" value="ECO:0007669"/>
    <property type="project" value="TreeGrafter"/>
</dbReference>
<evidence type="ECO:0000313" key="4">
    <source>
        <dbReference type="EMBL" id="CDP38470.1"/>
    </source>
</evidence>
<dbReference type="PhylomeDB" id="A0A060TBI1"/>
<feature type="domain" description="PIH1 N-terminal" evidence="3">
    <location>
        <begin position="7"/>
        <end position="143"/>
    </location>
</feature>
<dbReference type="EMBL" id="HG937694">
    <property type="protein sequence ID" value="CDP38470.1"/>
    <property type="molecule type" value="Genomic_DNA"/>
</dbReference>
<dbReference type="GO" id="GO:0005737">
    <property type="term" value="C:cytoplasm"/>
    <property type="evidence" value="ECO:0007669"/>
    <property type="project" value="TreeGrafter"/>
</dbReference>
<protein>
    <submittedName>
        <fullName evidence="4">ARAD1D35398p</fullName>
    </submittedName>
</protein>
<sequence>MSEEITLNPKPGFVIKTVIASGKRQGTKTFINLCVDDQVPEPNVQSYDDVSVSPDDFVVPIVLSQERETIDKAGRKSLVRDCCVNPRVVDNSLKNARFRLMVIETCLELVGNSSDEVLSREFSLPKMQFKESLEKTVIRRQDLEPQGTSVSGVTSQLDELAGQVLREKSTPQPDKSVDKSIGNSKSLIQVVDEDVPMEEPTEEPLEDDRINYKTTRYDSSLYSGEGQPPRFKVEITGIEQSKAEGLTIGLDKIQRRIRCMSLDIPVPAVADKVEAYYARDTSVLTLFVY</sequence>
<dbReference type="Pfam" id="PF08190">
    <property type="entry name" value="PIH1"/>
    <property type="match status" value="1"/>
</dbReference>
<dbReference type="GO" id="GO:0097255">
    <property type="term" value="C:R2TP complex"/>
    <property type="evidence" value="ECO:0007669"/>
    <property type="project" value="TreeGrafter"/>
</dbReference>
<dbReference type="InterPro" id="IPR050734">
    <property type="entry name" value="PIH1/Kintoun_subfamily"/>
</dbReference>